<sequence>MYTIRPASAVDFTTVVELVVRLQARPEHFIGYHGVTEQEVTDELSGVTGAWADNAVVAVDSDDDVHGVLTADVDADLGRAWLLGPYIDFPDGHPAADRLWHSTADELLAKVLGLPSLAGIDDLELYGHRKHRRLADFAAQHGFTGGAVSRVFVLDGSALRSLMVRDAEQPSGVPGVRALPDDPRVRDAVAALHERSFPGRTISGRGLVEGRKDHVVVVAEHGGVIGYAAGYPQDDELYVDYVAVDPGKRSAGVGGALIRGLLQEMALRHGPRGQAAAVISLGNDASERMFTRLGFALHLELVSYRRQAASKAAG</sequence>
<feature type="domain" description="N-acetyltransferase" evidence="1">
    <location>
        <begin position="176"/>
        <end position="314"/>
    </location>
</feature>
<dbReference type="Pfam" id="PF00583">
    <property type="entry name" value="Acetyltransf_1"/>
    <property type="match status" value="1"/>
</dbReference>
<dbReference type="Gene3D" id="3.40.630.30">
    <property type="match status" value="1"/>
</dbReference>
<dbReference type="InterPro" id="IPR000182">
    <property type="entry name" value="GNAT_dom"/>
</dbReference>
<keyword evidence="2" id="KW-0689">Ribosomal protein</keyword>
<protein>
    <submittedName>
        <fullName evidence="2">Ribosomal protein S18 acetylase RimI-like enzyme</fullName>
    </submittedName>
</protein>
<keyword evidence="2" id="KW-0687">Ribonucleoprotein</keyword>
<evidence type="ECO:0000259" key="1">
    <source>
        <dbReference type="PROSITE" id="PS51186"/>
    </source>
</evidence>
<name>A0A4R6SCS8_LABRH</name>
<organism evidence="2 3">
    <name type="scientific">Labedaea rhizosphaerae</name>
    <dbReference type="NCBI Taxonomy" id="598644"/>
    <lineage>
        <taxon>Bacteria</taxon>
        <taxon>Bacillati</taxon>
        <taxon>Actinomycetota</taxon>
        <taxon>Actinomycetes</taxon>
        <taxon>Pseudonocardiales</taxon>
        <taxon>Pseudonocardiaceae</taxon>
        <taxon>Labedaea</taxon>
    </lineage>
</organism>
<dbReference type="SUPFAM" id="SSF55729">
    <property type="entry name" value="Acyl-CoA N-acyltransferases (Nat)"/>
    <property type="match status" value="1"/>
</dbReference>
<proteinExistence type="predicted"/>
<reference evidence="2 3" key="1">
    <citation type="submission" date="2019-03" db="EMBL/GenBank/DDBJ databases">
        <title>Genomic Encyclopedia of Type Strains, Phase IV (KMG-IV): sequencing the most valuable type-strain genomes for metagenomic binning, comparative biology and taxonomic classification.</title>
        <authorList>
            <person name="Goeker M."/>
        </authorList>
    </citation>
    <scope>NUCLEOTIDE SEQUENCE [LARGE SCALE GENOMIC DNA]</scope>
    <source>
        <strain evidence="2 3">DSM 45361</strain>
    </source>
</reference>
<dbReference type="EMBL" id="SNXZ01000003">
    <property type="protein sequence ID" value="TDP97413.1"/>
    <property type="molecule type" value="Genomic_DNA"/>
</dbReference>
<dbReference type="OrthoDB" id="8593648at2"/>
<dbReference type="Proteomes" id="UP000295444">
    <property type="component" value="Unassembled WGS sequence"/>
</dbReference>
<evidence type="ECO:0000313" key="3">
    <source>
        <dbReference type="Proteomes" id="UP000295444"/>
    </source>
</evidence>
<dbReference type="RefSeq" id="WP_133850621.1">
    <property type="nucleotide sequence ID" value="NZ_SNXZ01000003.1"/>
</dbReference>
<accession>A0A4R6SCS8</accession>
<keyword evidence="3" id="KW-1185">Reference proteome</keyword>
<comment type="caution">
    <text evidence="2">The sequence shown here is derived from an EMBL/GenBank/DDBJ whole genome shotgun (WGS) entry which is preliminary data.</text>
</comment>
<dbReference type="AlphaFoldDB" id="A0A4R6SCS8"/>
<dbReference type="PROSITE" id="PS51186">
    <property type="entry name" value="GNAT"/>
    <property type="match status" value="1"/>
</dbReference>
<dbReference type="GO" id="GO:0016747">
    <property type="term" value="F:acyltransferase activity, transferring groups other than amino-acyl groups"/>
    <property type="evidence" value="ECO:0007669"/>
    <property type="project" value="InterPro"/>
</dbReference>
<dbReference type="InterPro" id="IPR016181">
    <property type="entry name" value="Acyl_CoA_acyltransferase"/>
</dbReference>
<gene>
    <name evidence="2" type="ORF">EV186_103377</name>
</gene>
<dbReference type="GO" id="GO:0005840">
    <property type="term" value="C:ribosome"/>
    <property type="evidence" value="ECO:0007669"/>
    <property type="project" value="UniProtKB-KW"/>
</dbReference>
<dbReference type="CDD" id="cd04301">
    <property type="entry name" value="NAT_SF"/>
    <property type="match status" value="1"/>
</dbReference>
<evidence type="ECO:0000313" key="2">
    <source>
        <dbReference type="EMBL" id="TDP97413.1"/>
    </source>
</evidence>